<organism evidence="2 3">
    <name type="scientific">Urbifossiella limnaea</name>
    <dbReference type="NCBI Taxonomy" id="2528023"/>
    <lineage>
        <taxon>Bacteria</taxon>
        <taxon>Pseudomonadati</taxon>
        <taxon>Planctomycetota</taxon>
        <taxon>Planctomycetia</taxon>
        <taxon>Gemmatales</taxon>
        <taxon>Gemmataceae</taxon>
        <taxon>Urbifossiella</taxon>
    </lineage>
</organism>
<evidence type="ECO:0000313" key="3">
    <source>
        <dbReference type="Proteomes" id="UP000319576"/>
    </source>
</evidence>
<keyword evidence="3" id="KW-1185">Reference proteome</keyword>
<protein>
    <recommendedName>
        <fullName evidence="4">Lipoprotein</fullName>
    </recommendedName>
</protein>
<feature type="compositionally biased region" description="Pro residues" evidence="1">
    <location>
        <begin position="34"/>
        <end position="43"/>
    </location>
</feature>
<evidence type="ECO:0000313" key="2">
    <source>
        <dbReference type="EMBL" id="QDU22121.1"/>
    </source>
</evidence>
<name>A0A517XX84_9BACT</name>
<dbReference type="AlphaFoldDB" id="A0A517XX84"/>
<gene>
    <name evidence="2" type="ORF">ETAA1_40970</name>
</gene>
<reference evidence="2 3" key="1">
    <citation type="submission" date="2019-02" db="EMBL/GenBank/DDBJ databases">
        <title>Deep-cultivation of Planctomycetes and their phenomic and genomic characterization uncovers novel biology.</title>
        <authorList>
            <person name="Wiegand S."/>
            <person name="Jogler M."/>
            <person name="Boedeker C."/>
            <person name="Pinto D."/>
            <person name="Vollmers J."/>
            <person name="Rivas-Marin E."/>
            <person name="Kohn T."/>
            <person name="Peeters S.H."/>
            <person name="Heuer A."/>
            <person name="Rast P."/>
            <person name="Oberbeckmann S."/>
            <person name="Bunk B."/>
            <person name="Jeske O."/>
            <person name="Meyerdierks A."/>
            <person name="Storesund J.E."/>
            <person name="Kallscheuer N."/>
            <person name="Luecker S."/>
            <person name="Lage O.M."/>
            <person name="Pohl T."/>
            <person name="Merkel B.J."/>
            <person name="Hornburger P."/>
            <person name="Mueller R.-W."/>
            <person name="Bruemmer F."/>
            <person name="Labrenz M."/>
            <person name="Spormann A.M."/>
            <person name="Op den Camp H."/>
            <person name="Overmann J."/>
            <person name="Amann R."/>
            <person name="Jetten M.S.M."/>
            <person name="Mascher T."/>
            <person name="Medema M.H."/>
            <person name="Devos D.P."/>
            <person name="Kaster A.-K."/>
            <person name="Ovreas L."/>
            <person name="Rohde M."/>
            <person name="Galperin M.Y."/>
            <person name="Jogler C."/>
        </authorList>
    </citation>
    <scope>NUCLEOTIDE SEQUENCE [LARGE SCALE GENOMIC DNA]</scope>
    <source>
        <strain evidence="2 3">ETA_A1</strain>
    </source>
</reference>
<accession>A0A517XX84</accession>
<evidence type="ECO:0000256" key="1">
    <source>
        <dbReference type="SAM" id="MobiDB-lite"/>
    </source>
</evidence>
<proteinExistence type="predicted"/>
<dbReference type="KEGG" id="uli:ETAA1_40970"/>
<evidence type="ECO:0008006" key="4">
    <source>
        <dbReference type="Google" id="ProtNLM"/>
    </source>
</evidence>
<dbReference type="RefSeq" id="WP_202920282.1">
    <property type="nucleotide sequence ID" value="NZ_CP036273.1"/>
</dbReference>
<sequence length="58" mass="5989">MRPTRRQFWLLAGGVILLPAGCGDKRSDSTPNPDLGPAPPAGQGPPKRKGAGAPEAKK</sequence>
<dbReference type="EMBL" id="CP036273">
    <property type="protein sequence ID" value="QDU22121.1"/>
    <property type="molecule type" value="Genomic_DNA"/>
</dbReference>
<dbReference type="Proteomes" id="UP000319576">
    <property type="component" value="Chromosome"/>
</dbReference>
<feature type="region of interest" description="Disordered" evidence="1">
    <location>
        <begin position="19"/>
        <end position="58"/>
    </location>
</feature>